<dbReference type="PANTHER" id="PTHR46268">
    <property type="entry name" value="STRESS RESPONSE PROTEIN NHAX"/>
    <property type="match status" value="1"/>
</dbReference>
<evidence type="ECO:0000259" key="5">
    <source>
        <dbReference type="Pfam" id="PF00582"/>
    </source>
</evidence>
<feature type="domain" description="UspA" evidence="5">
    <location>
        <begin position="6"/>
        <end position="143"/>
    </location>
</feature>
<dbReference type="AlphaFoldDB" id="T1CBI1"/>
<evidence type="ECO:0000256" key="1">
    <source>
        <dbReference type="ARBA" id="ARBA00004496"/>
    </source>
</evidence>
<gene>
    <name evidence="6" type="ORF">B1A_01648</name>
</gene>
<evidence type="ECO:0000256" key="4">
    <source>
        <dbReference type="ARBA" id="ARBA00022490"/>
    </source>
</evidence>
<evidence type="ECO:0000256" key="3">
    <source>
        <dbReference type="ARBA" id="ARBA00011738"/>
    </source>
</evidence>
<proteinExistence type="inferred from homology"/>
<sequence>MTSDSYRRILLVVDLSEDSLRIGQRAVTLATRLGAEIELLHVVEFLPAEPMAETLATSVHIEDELLEQARAHLTALAAELGLAQATCWVQAGSVKAEIVRVARKRQADLIVLGSRERHGMSILVNLTEDTVLHAAPCDVLAVRVKRSGSPAKR</sequence>
<dbReference type="InterPro" id="IPR014729">
    <property type="entry name" value="Rossmann-like_a/b/a_fold"/>
</dbReference>
<dbReference type="InterPro" id="IPR006016">
    <property type="entry name" value="UspA"/>
</dbReference>
<reference evidence="6" key="1">
    <citation type="submission" date="2013-08" db="EMBL/GenBank/DDBJ databases">
        <authorList>
            <person name="Mendez C."/>
            <person name="Richter M."/>
            <person name="Ferrer M."/>
            <person name="Sanchez J."/>
        </authorList>
    </citation>
    <scope>NUCLEOTIDE SEQUENCE</scope>
</reference>
<dbReference type="GO" id="GO:0005737">
    <property type="term" value="C:cytoplasm"/>
    <property type="evidence" value="ECO:0007669"/>
    <property type="project" value="UniProtKB-SubCell"/>
</dbReference>
<dbReference type="PIRSF" id="PIRSF006276">
    <property type="entry name" value="UspA"/>
    <property type="match status" value="1"/>
</dbReference>
<dbReference type="SUPFAM" id="SSF52402">
    <property type="entry name" value="Adenine nucleotide alpha hydrolases-like"/>
    <property type="match status" value="1"/>
</dbReference>
<name>T1CBI1_9ZZZZ</name>
<dbReference type="PANTHER" id="PTHR46268:SF23">
    <property type="entry name" value="UNIVERSAL STRESS PROTEIN A-RELATED"/>
    <property type="match status" value="1"/>
</dbReference>
<evidence type="ECO:0000313" key="6">
    <source>
        <dbReference type="EMBL" id="EQD79587.1"/>
    </source>
</evidence>
<organism evidence="6">
    <name type="scientific">mine drainage metagenome</name>
    <dbReference type="NCBI Taxonomy" id="410659"/>
    <lineage>
        <taxon>unclassified sequences</taxon>
        <taxon>metagenomes</taxon>
        <taxon>ecological metagenomes</taxon>
    </lineage>
</organism>
<dbReference type="PRINTS" id="PR01438">
    <property type="entry name" value="UNVRSLSTRESS"/>
</dbReference>
<comment type="similarity">
    <text evidence="2">Belongs to the universal stress protein A family.</text>
</comment>
<comment type="subcellular location">
    <subcellularLocation>
        <location evidence="1">Cytoplasm</location>
    </subcellularLocation>
</comment>
<protein>
    <submittedName>
        <fullName evidence="6">UspA domain-containing protein</fullName>
    </submittedName>
</protein>
<reference evidence="6" key="2">
    <citation type="journal article" date="2014" name="ISME J.">
        <title>Microbial stratification in low pH oxic and suboxic macroscopic growths along an acid mine drainage.</title>
        <authorList>
            <person name="Mendez-Garcia C."/>
            <person name="Mesa V."/>
            <person name="Sprenger R.R."/>
            <person name="Richter M."/>
            <person name="Diez M.S."/>
            <person name="Solano J."/>
            <person name="Bargiela R."/>
            <person name="Golyshina O.V."/>
            <person name="Manteca A."/>
            <person name="Ramos J.L."/>
            <person name="Gallego J.R."/>
            <person name="Llorente I."/>
            <person name="Martins Dos Santos V.A."/>
            <person name="Jensen O.N."/>
            <person name="Pelaez A.I."/>
            <person name="Sanchez J."/>
            <person name="Ferrer M."/>
        </authorList>
    </citation>
    <scope>NUCLEOTIDE SEQUENCE</scope>
</reference>
<dbReference type="Gene3D" id="3.40.50.620">
    <property type="entry name" value="HUPs"/>
    <property type="match status" value="1"/>
</dbReference>
<keyword evidence="4" id="KW-0963">Cytoplasm</keyword>
<comment type="caution">
    <text evidence="6">The sequence shown here is derived from an EMBL/GenBank/DDBJ whole genome shotgun (WGS) entry which is preliminary data.</text>
</comment>
<comment type="subunit">
    <text evidence="3">Homodimer.</text>
</comment>
<dbReference type="InterPro" id="IPR006015">
    <property type="entry name" value="Universal_stress_UspA"/>
</dbReference>
<accession>T1CBI1</accession>
<evidence type="ECO:0000256" key="2">
    <source>
        <dbReference type="ARBA" id="ARBA00008791"/>
    </source>
</evidence>
<dbReference type="Pfam" id="PF00582">
    <property type="entry name" value="Usp"/>
    <property type="match status" value="1"/>
</dbReference>
<dbReference type="EMBL" id="AUZX01001249">
    <property type="protein sequence ID" value="EQD79587.1"/>
    <property type="molecule type" value="Genomic_DNA"/>
</dbReference>